<name>A0A8S5NS48_9CAUD</name>
<protein>
    <submittedName>
        <fullName evidence="1">Uncharacterized protein</fullName>
    </submittedName>
</protein>
<organism evidence="1">
    <name type="scientific">Siphoviridae sp. ct5op20</name>
    <dbReference type="NCBI Taxonomy" id="2826295"/>
    <lineage>
        <taxon>Viruses</taxon>
        <taxon>Duplodnaviria</taxon>
        <taxon>Heunggongvirae</taxon>
        <taxon>Uroviricota</taxon>
        <taxon>Caudoviricetes</taxon>
    </lineage>
</organism>
<proteinExistence type="predicted"/>
<accession>A0A8S5NS48</accession>
<sequence length="70" mass="8304">MFLLGYINGTKETEANLHRSFIKYKLRQNGEWFEPSSELLDYINTNNLIPNTFVEKNELWDNRVMAFSTT</sequence>
<reference evidence="1" key="1">
    <citation type="journal article" date="2021" name="Proc. Natl. Acad. Sci. U.S.A.">
        <title>A Catalog of Tens of Thousands of Viruses from Human Metagenomes Reveals Hidden Associations with Chronic Diseases.</title>
        <authorList>
            <person name="Tisza M.J."/>
            <person name="Buck C.B."/>
        </authorList>
    </citation>
    <scope>NUCLEOTIDE SEQUENCE</scope>
    <source>
        <strain evidence="1">Ct5op20</strain>
    </source>
</reference>
<evidence type="ECO:0000313" key="1">
    <source>
        <dbReference type="EMBL" id="DAD96867.1"/>
    </source>
</evidence>
<dbReference type="EMBL" id="BK015225">
    <property type="protein sequence ID" value="DAD96867.1"/>
    <property type="molecule type" value="Genomic_DNA"/>
</dbReference>